<evidence type="ECO:0000313" key="2">
    <source>
        <dbReference type="EMBL" id="KAF3570586.1"/>
    </source>
</evidence>
<organism evidence="2 3">
    <name type="scientific">Brassica cretica</name>
    <name type="common">Mustard</name>
    <dbReference type="NCBI Taxonomy" id="69181"/>
    <lineage>
        <taxon>Eukaryota</taxon>
        <taxon>Viridiplantae</taxon>
        <taxon>Streptophyta</taxon>
        <taxon>Embryophyta</taxon>
        <taxon>Tracheophyta</taxon>
        <taxon>Spermatophyta</taxon>
        <taxon>Magnoliopsida</taxon>
        <taxon>eudicotyledons</taxon>
        <taxon>Gunneridae</taxon>
        <taxon>Pentapetalae</taxon>
        <taxon>rosids</taxon>
        <taxon>malvids</taxon>
        <taxon>Brassicales</taxon>
        <taxon>Brassicaceae</taxon>
        <taxon>Brassiceae</taxon>
        <taxon>Brassica</taxon>
    </lineage>
</organism>
<dbReference type="EMBL" id="QGKX02000095">
    <property type="protein sequence ID" value="KAF3570586.1"/>
    <property type="molecule type" value="Genomic_DNA"/>
</dbReference>
<keyword evidence="1" id="KW-0472">Membrane</keyword>
<dbReference type="Proteomes" id="UP000712600">
    <property type="component" value="Unassembled WGS sequence"/>
</dbReference>
<protein>
    <submittedName>
        <fullName evidence="2">Uncharacterized protein</fullName>
    </submittedName>
</protein>
<evidence type="ECO:0000256" key="1">
    <source>
        <dbReference type="SAM" id="Phobius"/>
    </source>
</evidence>
<proteinExistence type="predicted"/>
<feature type="transmembrane region" description="Helical" evidence="1">
    <location>
        <begin position="6"/>
        <end position="26"/>
    </location>
</feature>
<reference evidence="2" key="1">
    <citation type="submission" date="2019-12" db="EMBL/GenBank/DDBJ databases">
        <title>Genome sequencing and annotation of Brassica cretica.</title>
        <authorList>
            <person name="Studholme D.J."/>
            <person name="Sarris P."/>
        </authorList>
    </citation>
    <scope>NUCLEOTIDE SEQUENCE</scope>
    <source>
        <strain evidence="2">PFS-109/04</strain>
        <tissue evidence="2">Leaf</tissue>
    </source>
</reference>
<name>A0A8S9RCV1_BRACR</name>
<dbReference type="AlphaFoldDB" id="A0A8S9RCV1"/>
<sequence>MDPIAISVFIILFVAVSITVSISFLIRCLRARPLLPPSLSSLIRRLCGGARSQLFEINEYFWWLATV</sequence>
<gene>
    <name evidence="2" type="ORF">F2Q69_00063179</name>
</gene>
<keyword evidence="1" id="KW-1133">Transmembrane helix</keyword>
<evidence type="ECO:0000313" key="3">
    <source>
        <dbReference type="Proteomes" id="UP000712600"/>
    </source>
</evidence>
<accession>A0A8S9RCV1</accession>
<comment type="caution">
    <text evidence="2">The sequence shown here is derived from an EMBL/GenBank/DDBJ whole genome shotgun (WGS) entry which is preliminary data.</text>
</comment>
<keyword evidence="1" id="KW-0812">Transmembrane</keyword>